<feature type="region of interest" description="Disordered" evidence="4">
    <location>
        <begin position="276"/>
        <end position="298"/>
    </location>
</feature>
<dbReference type="GO" id="GO:0003677">
    <property type="term" value="F:DNA binding"/>
    <property type="evidence" value="ECO:0007669"/>
    <property type="project" value="UniProtKB-KW"/>
</dbReference>
<dbReference type="InterPro" id="IPR035472">
    <property type="entry name" value="RpiR-like_SIS"/>
</dbReference>
<dbReference type="RefSeq" id="WP_137097825.1">
    <property type="nucleotide sequence ID" value="NZ_CP039865.1"/>
</dbReference>
<sequence length="298" mass="32091">MTIRDTLTDPALRLTPAERRLARAILANYPVAGLGTVAALASRAEVSDPTVVRFAAKLGFPSFVAFQETLLGEVEQRLHSPLMMMEVRRGVPEGSHPLVAYARAVADRLAADNDGLTPGEFDRAIEMLATARGRILLLGGRFSGFLAGILEAHLHQLRPSTILLAGPGADLVDRLADISSRDTLIVFDYRRYQTDIVAFAAQAKARGAQMILFTDHWGSPIADQADVVLGAAVEAPSLFDTMVPALAQVEALATRLAERLGKPALQRIETIERIRSENSITVGPQRTTGRGPHAADDT</sequence>
<evidence type="ECO:0000256" key="3">
    <source>
        <dbReference type="ARBA" id="ARBA00023163"/>
    </source>
</evidence>
<dbReference type="PROSITE" id="PS51464">
    <property type="entry name" value="SIS"/>
    <property type="match status" value="1"/>
</dbReference>
<dbReference type="Gene3D" id="1.10.10.10">
    <property type="entry name" value="Winged helix-like DNA-binding domain superfamily/Winged helix DNA-binding domain"/>
    <property type="match status" value="1"/>
</dbReference>
<feature type="domain" description="SIS" evidence="6">
    <location>
        <begin position="124"/>
        <end position="262"/>
    </location>
</feature>
<feature type="domain" description="HTH rpiR-type" evidence="5">
    <location>
        <begin position="1"/>
        <end position="77"/>
    </location>
</feature>
<dbReference type="InterPro" id="IPR046348">
    <property type="entry name" value="SIS_dom_sf"/>
</dbReference>
<evidence type="ECO:0000259" key="6">
    <source>
        <dbReference type="PROSITE" id="PS51464"/>
    </source>
</evidence>
<evidence type="ECO:0000256" key="1">
    <source>
        <dbReference type="ARBA" id="ARBA00023015"/>
    </source>
</evidence>
<dbReference type="AlphaFoldDB" id="A0A4D7Q8K1"/>
<dbReference type="InterPro" id="IPR001347">
    <property type="entry name" value="SIS_dom"/>
</dbReference>
<dbReference type="Pfam" id="PF01380">
    <property type="entry name" value="SIS"/>
    <property type="match status" value="1"/>
</dbReference>
<keyword evidence="2" id="KW-0238">DNA-binding</keyword>
<feature type="compositionally biased region" description="Polar residues" evidence="4">
    <location>
        <begin position="277"/>
        <end position="288"/>
    </location>
</feature>
<evidence type="ECO:0000259" key="5">
    <source>
        <dbReference type="PROSITE" id="PS51071"/>
    </source>
</evidence>
<dbReference type="InterPro" id="IPR000281">
    <property type="entry name" value="HTH_RpiR"/>
</dbReference>
<dbReference type="PANTHER" id="PTHR30514">
    <property type="entry name" value="GLUCOKINASE"/>
    <property type="match status" value="1"/>
</dbReference>
<dbReference type="KEGG" id="paqt:E8L99_01130"/>
<accession>A0A4D7Q8K1</accession>
<dbReference type="InterPro" id="IPR047640">
    <property type="entry name" value="RpiR-like"/>
</dbReference>
<evidence type="ECO:0000313" key="8">
    <source>
        <dbReference type="Proteomes" id="UP000298588"/>
    </source>
</evidence>
<dbReference type="SUPFAM" id="SSF53697">
    <property type="entry name" value="SIS domain"/>
    <property type="match status" value="1"/>
</dbReference>
<keyword evidence="3" id="KW-0804">Transcription</keyword>
<protein>
    <submittedName>
        <fullName evidence="7">MurR/RpiR family transcriptional regulator</fullName>
    </submittedName>
</protein>
<name>A0A4D7Q8K1_9HYPH</name>
<organism evidence="7 8">
    <name type="scientific">Phreatobacter aquaticus</name>
    <dbReference type="NCBI Taxonomy" id="2570229"/>
    <lineage>
        <taxon>Bacteria</taxon>
        <taxon>Pseudomonadati</taxon>
        <taxon>Pseudomonadota</taxon>
        <taxon>Alphaproteobacteria</taxon>
        <taxon>Hyphomicrobiales</taxon>
        <taxon>Phreatobacteraceae</taxon>
        <taxon>Phreatobacter</taxon>
    </lineage>
</organism>
<proteinExistence type="predicted"/>
<dbReference type="GO" id="GO:0097367">
    <property type="term" value="F:carbohydrate derivative binding"/>
    <property type="evidence" value="ECO:0007669"/>
    <property type="project" value="InterPro"/>
</dbReference>
<dbReference type="InterPro" id="IPR036388">
    <property type="entry name" value="WH-like_DNA-bd_sf"/>
</dbReference>
<dbReference type="Gene3D" id="3.40.50.10490">
    <property type="entry name" value="Glucose-6-phosphate isomerase like protein, domain 1"/>
    <property type="match status" value="1"/>
</dbReference>
<dbReference type="GO" id="GO:1901135">
    <property type="term" value="P:carbohydrate derivative metabolic process"/>
    <property type="evidence" value="ECO:0007669"/>
    <property type="project" value="InterPro"/>
</dbReference>
<keyword evidence="1" id="KW-0805">Transcription regulation</keyword>
<dbReference type="OrthoDB" id="3574600at2"/>
<evidence type="ECO:0000313" key="7">
    <source>
        <dbReference type="EMBL" id="QCK84490.1"/>
    </source>
</evidence>
<dbReference type="Proteomes" id="UP000298588">
    <property type="component" value="Chromosome"/>
</dbReference>
<keyword evidence="8" id="KW-1185">Reference proteome</keyword>
<gene>
    <name evidence="7" type="ORF">E8L99_01130</name>
</gene>
<dbReference type="EMBL" id="CP039865">
    <property type="protein sequence ID" value="QCK84490.1"/>
    <property type="molecule type" value="Genomic_DNA"/>
</dbReference>
<evidence type="ECO:0000256" key="4">
    <source>
        <dbReference type="SAM" id="MobiDB-lite"/>
    </source>
</evidence>
<dbReference type="Pfam" id="PF01418">
    <property type="entry name" value="HTH_6"/>
    <property type="match status" value="1"/>
</dbReference>
<reference evidence="7 8" key="1">
    <citation type="submission" date="2019-04" db="EMBL/GenBank/DDBJ databases">
        <title>Phreatobacter aquaticus sp. nov.</title>
        <authorList>
            <person name="Choi A."/>
            <person name="Baek K."/>
        </authorList>
    </citation>
    <scope>NUCLEOTIDE SEQUENCE [LARGE SCALE GENOMIC DNA]</scope>
    <source>
        <strain evidence="7 8">NMCR1094</strain>
    </source>
</reference>
<dbReference type="InterPro" id="IPR009057">
    <property type="entry name" value="Homeodomain-like_sf"/>
</dbReference>
<dbReference type="SUPFAM" id="SSF46689">
    <property type="entry name" value="Homeodomain-like"/>
    <property type="match status" value="1"/>
</dbReference>
<dbReference type="PROSITE" id="PS51071">
    <property type="entry name" value="HTH_RPIR"/>
    <property type="match status" value="1"/>
</dbReference>
<evidence type="ECO:0000256" key="2">
    <source>
        <dbReference type="ARBA" id="ARBA00023125"/>
    </source>
</evidence>
<dbReference type="PANTHER" id="PTHR30514:SF18">
    <property type="entry name" value="RPIR-FAMILY TRANSCRIPTIONAL REGULATOR"/>
    <property type="match status" value="1"/>
</dbReference>
<dbReference type="GO" id="GO:0003700">
    <property type="term" value="F:DNA-binding transcription factor activity"/>
    <property type="evidence" value="ECO:0007669"/>
    <property type="project" value="InterPro"/>
</dbReference>
<dbReference type="CDD" id="cd05013">
    <property type="entry name" value="SIS_RpiR"/>
    <property type="match status" value="1"/>
</dbReference>